<sequence length="67" mass="7394">MTTSTLPFNDLERVYELLAEALDDLPEAQETPFLAQLALALAHRIPDLSEVEAAIREARRASEDAGK</sequence>
<dbReference type="AlphaFoldDB" id="A0A510X8H5"/>
<dbReference type="EMBL" id="BJUK01000020">
    <property type="protein sequence ID" value="GEK47704.1"/>
    <property type="molecule type" value="Genomic_DNA"/>
</dbReference>
<organism evidence="1 2">
    <name type="scientific">Bisbaumannia pacifica</name>
    <dbReference type="NCBI Taxonomy" id="77098"/>
    <lineage>
        <taxon>Bacteria</taxon>
        <taxon>Pseudomonadati</taxon>
        <taxon>Pseudomonadota</taxon>
        <taxon>Gammaproteobacteria</taxon>
        <taxon>Oceanospirillales</taxon>
        <taxon>Halomonadaceae</taxon>
        <taxon>Bisbaumannia</taxon>
    </lineage>
</organism>
<evidence type="ECO:0008006" key="3">
    <source>
        <dbReference type="Google" id="ProtNLM"/>
    </source>
</evidence>
<reference evidence="1 2" key="1">
    <citation type="submission" date="2019-07" db="EMBL/GenBank/DDBJ databases">
        <title>Whole genome shotgun sequence of Halomonas pacifica NBRC 102220.</title>
        <authorList>
            <person name="Hosoyama A."/>
            <person name="Uohara A."/>
            <person name="Ohji S."/>
            <person name="Ichikawa N."/>
        </authorList>
    </citation>
    <scope>NUCLEOTIDE SEQUENCE [LARGE SCALE GENOMIC DNA]</scope>
    <source>
        <strain evidence="1 2">NBRC 102220</strain>
    </source>
</reference>
<dbReference type="Proteomes" id="UP000321275">
    <property type="component" value="Unassembled WGS sequence"/>
</dbReference>
<evidence type="ECO:0000313" key="2">
    <source>
        <dbReference type="Proteomes" id="UP000321275"/>
    </source>
</evidence>
<name>A0A510X8H5_9GAMM</name>
<gene>
    <name evidence="1" type="ORF">HPA02_19870</name>
</gene>
<keyword evidence="2" id="KW-1185">Reference proteome</keyword>
<comment type="caution">
    <text evidence="1">The sequence shown here is derived from an EMBL/GenBank/DDBJ whole genome shotgun (WGS) entry which is preliminary data.</text>
</comment>
<accession>A0A510X8H5</accession>
<evidence type="ECO:0000313" key="1">
    <source>
        <dbReference type="EMBL" id="GEK47704.1"/>
    </source>
</evidence>
<protein>
    <recommendedName>
        <fullName evidence="3">DUF2783 domain-containing protein</fullName>
    </recommendedName>
</protein>
<proteinExistence type="predicted"/>
<dbReference type="RefSeq" id="WP_146803046.1">
    <property type="nucleotide sequence ID" value="NZ_BJUK01000020.1"/>
</dbReference>